<evidence type="ECO:0000256" key="1">
    <source>
        <dbReference type="ARBA" id="ARBA00004496"/>
    </source>
</evidence>
<organism evidence="10 11">
    <name type="scientific">Geodia barretti</name>
    <name type="common">Barrett's horny sponge</name>
    <dbReference type="NCBI Taxonomy" id="519541"/>
    <lineage>
        <taxon>Eukaryota</taxon>
        <taxon>Metazoa</taxon>
        <taxon>Porifera</taxon>
        <taxon>Demospongiae</taxon>
        <taxon>Heteroscleromorpha</taxon>
        <taxon>Tetractinellida</taxon>
        <taxon>Astrophorina</taxon>
        <taxon>Geodiidae</taxon>
        <taxon>Geodia</taxon>
    </lineage>
</organism>
<evidence type="ECO:0000313" key="11">
    <source>
        <dbReference type="Proteomes" id="UP001174909"/>
    </source>
</evidence>
<dbReference type="EMBL" id="CASHTH010000728">
    <property type="protein sequence ID" value="CAI8006834.1"/>
    <property type="molecule type" value="Genomic_DNA"/>
</dbReference>
<dbReference type="Pfam" id="PF15294">
    <property type="entry name" value="Leu_zip"/>
    <property type="match status" value="1"/>
</dbReference>
<evidence type="ECO:0000256" key="7">
    <source>
        <dbReference type="ARBA" id="ARBA00026004"/>
    </source>
</evidence>
<evidence type="ECO:0000256" key="8">
    <source>
        <dbReference type="SAM" id="Coils"/>
    </source>
</evidence>
<evidence type="ECO:0000256" key="9">
    <source>
        <dbReference type="SAM" id="MobiDB-lite"/>
    </source>
</evidence>
<comment type="similarity">
    <text evidence="2">Belongs to the LZTFL1 family.</text>
</comment>
<dbReference type="InterPro" id="IPR026157">
    <property type="entry name" value="LZTFL1"/>
</dbReference>
<dbReference type="GO" id="GO:0005737">
    <property type="term" value="C:cytoplasm"/>
    <property type="evidence" value="ECO:0007669"/>
    <property type="project" value="UniProtKB-SubCell"/>
</dbReference>
<dbReference type="AlphaFoldDB" id="A0AA35W478"/>
<comment type="caution">
    <text evidence="10">The sequence shown here is derived from an EMBL/GenBank/DDBJ whole genome shotgun (WGS) entry which is preliminary data.</text>
</comment>
<gene>
    <name evidence="10" type="ORF">GBAR_LOCUS4924</name>
</gene>
<dbReference type="PANTHER" id="PTHR21635:SF0">
    <property type="entry name" value="LEUCINE ZIPPER TRANSCRIPTION FACTOR-LIKE PROTEIN 1"/>
    <property type="match status" value="1"/>
</dbReference>
<keyword evidence="4" id="KW-0963">Cytoplasm</keyword>
<dbReference type="PANTHER" id="PTHR21635">
    <property type="entry name" value="LEUCINE ZIPPER TRANSCRIPTION FACTOR LIKE"/>
    <property type="match status" value="1"/>
</dbReference>
<comment type="subcellular location">
    <subcellularLocation>
        <location evidence="1">Cytoplasm</location>
    </subcellularLocation>
</comment>
<evidence type="ECO:0000256" key="3">
    <source>
        <dbReference type="ARBA" id="ARBA00018920"/>
    </source>
</evidence>
<feature type="non-terminal residue" evidence="10">
    <location>
        <position position="332"/>
    </location>
</feature>
<evidence type="ECO:0000256" key="5">
    <source>
        <dbReference type="ARBA" id="ARBA00023054"/>
    </source>
</evidence>
<evidence type="ECO:0000256" key="2">
    <source>
        <dbReference type="ARBA" id="ARBA00008868"/>
    </source>
</evidence>
<reference evidence="10" key="1">
    <citation type="submission" date="2023-03" db="EMBL/GenBank/DDBJ databases">
        <authorList>
            <person name="Steffen K."/>
            <person name="Cardenas P."/>
        </authorList>
    </citation>
    <scope>NUCLEOTIDE SEQUENCE</scope>
</reference>
<feature type="region of interest" description="Disordered" evidence="9">
    <location>
        <begin position="259"/>
        <end position="278"/>
    </location>
</feature>
<keyword evidence="11" id="KW-1185">Reference proteome</keyword>
<protein>
    <recommendedName>
        <fullName evidence="3">Leucine zipper transcription factor-like protein 1</fullName>
    </recommendedName>
</protein>
<sequence>LLAVLYLEFIGDASTKRSSRLKRDGISRDLCSLYSVYSAESPFGVNEAHSGVILDFLHFARSRRGRCLKSVEVEFQNLIESRLVEDTFTSEEVKDMVSGLCAVVNGEMETELIHTSHTHSLLVAQLLQQAETWHLNMKVDISALENKELLETLAQYEQQQFSSSALPASAHKSTLTPLDHSGGDKLLQMEISRLEEESDKLQQRFRSVESKFAGALSERDELKKQLEAVPTVGTTPTPQSNDVIALQETVAELQEKLLEKDASSSSGNADMERELEEKSKELLKTKAELEAVKADLDRKFSETAQYANMRKMLLTKNDQIKELRSQLKKYES</sequence>
<evidence type="ECO:0000256" key="6">
    <source>
        <dbReference type="ARBA" id="ARBA00024898"/>
    </source>
</evidence>
<evidence type="ECO:0000313" key="10">
    <source>
        <dbReference type="EMBL" id="CAI8006834.1"/>
    </source>
</evidence>
<evidence type="ECO:0000256" key="4">
    <source>
        <dbReference type="ARBA" id="ARBA00022490"/>
    </source>
</evidence>
<dbReference type="GO" id="GO:1903565">
    <property type="term" value="P:negative regulation of protein localization to cilium"/>
    <property type="evidence" value="ECO:0007669"/>
    <property type="project" value="TreeGrafter"/>
</dbReference>
<keyword evidence="5 8" id="KW-0175">Coiled coil</keyword>
<accession>A0AA35W478</accession>
<comment type="function">
    <text evidence="6">Regulates ciliary localization of the BBSome complex. Together with the BBSome complex, controls SMO ciliary trafficking and contributes to the sonic hedgehog (SHH) pathway regulation. May play a role in neurite outgrowth. May have tumor suppressor function.</text>
</comment>
<dbReference type="Proteomes" id="UP001174909">
    <property type="component" value="Unassembled WGS sequence"/>
</dbReference>
<name>A0AA35W478_GEOBA</name>
<comment type="subunit">
    <text evidence="7">Self-associates. Interacts with BBS9; the interaction mediates the association of LZTL1 with the BBsome complex and regulates BBSome ciliary trafficking.</text>
</comment>
<feature type="coiled-coil region" evidence="8">
    <location>
        <begin position="184"/>
        <end position="211"/>
    </location>
</feature>
<proteinExistence type="inferred from homology"/>